<feature type="domain" description="Cyclodeaminase/cyclohydrolase" evidence="1">
    <location>
        <begin position="29"/>
        <end position="220"/>
    </location>
</feature>
<proteinExistence type="predicted"/>
<name>A0ABS9BYP6_9BACT</name>
<dbReference type="RefSeq" id="WP_234862988.1">
    <property type="nucleotide sequence ID" value="NZ_JAKEVZ010000022.1"/>
</dbReference>
<dbReference type="Pfam" id="PF04961">
    <property type="entry name" value="FTCD_C"/>
    <property type="match status" value="1"/>
</dbReference>
<keyword evidence="4" id="KW-1185">Reference proteome</keyword>
<evidence type="ECO:0000313" key="4">
    <source>
        <dbReference type="Proteomes" id="UP001201449"/>
    </source>
</evidence>
<comment type="caution">
    <text evidence="3">The sequence shown here is derived from an EMBL/GenBank/DDBJ whole genome shotgun (WGS) entry which is preliminary data.</text>
</comment>
<dbReference type="Gene3D" id="1.20.120.680">
    <property type="entry name" value="Formiminotetrahydrofolate cyclodeaminase monomer, up-and-down helical bundle"/>
    <property type="match status" value="1"/>
</dbReference>
<gene>
    <name evidence="3" type="ORF">L0U89_19100</name>
</gene>
<protein>
    <submittedName>
        <fullName evidence="3">Cyclodeaminase/cyclohydrolase family protein</fullName>
    </submittedName>
</protein>
<dbReference type="PANTHER" id="PTHR43236:SF1">
    <property type="entry name" value="BLL7220 PROTEIN"/>
    <property type="match status" value="1"/>
</dbReference>
<dbReference type="EMBL" id="JAKEVZ010000022">
    <property type="protein sequence ID" value="MCF1753176.1"/>
    <property type="molecule type" value="Genomic_DNA"/>
</dbReference>
<dbReference type="InterPro" id="IPR036178">
    <property type="entry name" value="Formintransfe-cycloase-like_sf"/>
</dbReference>
<feature type="domain" description="IrrE N-terminal-like" evidence="2">
    <location>
        <begin position="322"/>
        <end position="427"/>
    </location>
</feature>
<evidence type="ECO:0000259" key="1">
    <source>
        <dbReference type="Pfam" id="PF04961"/>
    </source>
</evidence>
<organism evidence="3 4">
    <name type="scientific">Mariniradius sediminis</name>
    <dbReference type="NCBI Taxonomy" id="2909237"/>
    <lineage>
        <taxon>Bacteria</taxon>
        <taxon>Pseudomonadati</taxon>
        <taxon>Bacteroidota</taxon>
        <taxon>Cytophagia</taxon>
        <taxon>Cytophagales</taxon>
        <taxon>Cyclobacteriaceae</taxon>
        <taxon>Mariniradius</taxon>
    </lineage>
</organism>
<dbReference type="SUPFAM" id="SSF101262">
    <property type="entry name" value="Methenyltetrahydrofolate cyclohydrolase-like"/>
    <property type="match status" value="1"/>
</dbReference>
<dbReference type="InterPro" id="IPR010359">
    <property type="entry name" value="IrrE_HExxH"/>
</dbReference>
<dbReference type="InterPro" id="IPR007044">
    <property type="entry name" value="Cyclodeamin/CycHdrlase"/>
</dbReference>
<evidence type="ECO:0000313" key="3">
    <source>
        <dbReference type="EMBL" id="MCF1753176.1"/>
    </source>
</evidence>
<reference evidence="3 4" key="1">
    <citation type="submission" date="2022-01" db="EMBL/GenBank/DDBJ databases">
        <title>Mariniradius saccharolyticus sp. nov., isolated from sediment of a river.</title>
        <authorList>
            <person name="Liu H."/>
        </authorList>
    </citation>
    <scope>NUCLEOTIDE SEQUENCE [LARGE SCALE GENOMIC DNA]</scope>
    <source>
        <strain evidence="3 4">RY-2</strain>
    </source>
</reference>
<dbReference type="InterPro" id="IPR052345">
    <property type="entry name" value="Rad_response_metalloprotease"/>
</dbReference>
<evidence type="ECO:0000259" key="2">
    <source>
        <dbReference type="Pfam" id="PF06114"/>
    </source>
</evidence>
<accession>A0ABS9BYP6</accession>
<sequence length="487" mass="55612">MEIFLVVFLGKFKPIYLVTSMDIVFSKITVAELLEKIGAGKHIPGSGSSAALQVVVNAQLLLTVIKITLKPNKKEKYGHEWAQMQILKEKIENVYIPRLNQLFHDDYIVFDEVITTRKLRDDLKSEIEEGIPNKFLKVKSKLDQDHLLATKIVLEIAKLSHEIAREGLYVFLNGFKGARGDSALAVQNSLSVVMGSLHIAELNLRQLIEHEELDDLELEIDKIRSDYFKTYAEAQTKIKILQKQIEKAKRSHAKIGGVLSKINVSEIEKSVRTFQRELYNVSTTKDLDSVTNSELAFNFLGYDIKKVPSLGTFNDFDGRKETAGAIDNVKKIVRVATKFSPPVQRYTMAHELGHAILHHKSLRVFHRDRELDFRIDNPKRDPIEVQADKFAAFFLMPRKEMKAQFLARFQSEKLKIDEDVAFHLGISLSDLKKKHKEKRHLSRFIASTPIYAGKSFETLANQFKVSVEAMAIQIEELELIDFKSVGY</sequence>
<dbReference type="Proteomes" id="UP001201449">
    <property type="component" value="Unassembled WGS sequence"/>
</dbReference>
<dbReference type="Pfam" id="PF06114">
    <property type="entry name" value="Peptidase_M78"/>
    <property type="match status" value="1"/>
</dbReference>
<dbReference type="PANTHER" id="PTHR43236">
    <property type="entry name" value="ANTITOXIN HIGA1"/>
    <property type="match status" value="1"/>
</dbReference>